<dbReference type="EMBL" id="JACBZH010000001">
    <property type="protein sequence ID" value="NYH92058.1"/>
    <property type="molecule type" value="Genomic_DNA"/>
</dbReference>
<dbReference type="Pfam" id="PF00496">
    <property type="entry name" value="SBP_bac_5"/>
    <property type="match status" value="1"/>
</dbReference>
<evidence type="ECO:0000313" key="3">
    <source>
        <dbReference type="EMBL" id="NYH92058.1"/>
    </source>
</evidence>
<dbReference type="PANTHER" id="PTHR30290">
    <property type="entry name" value="PERIPLASMIC BINDING COMPONENT OF ABC TRANSPORTER"/>
    <property type="match status" value="1"/>
</dbReference>
<reference evidence="3 4" key="1">
    <citation type="submission" date="2020-07" db="EMBL/GenBank/DDBJ databases">
        <title>Sequencing the genomes of 1000 actinobacteria strains.</title>
        <authorList>
            <person name="Klenk H.-P."/>
        </authorList>
    </citation>
    <scope>NUCLEOTIDE SEQUENCE [LARGE SCALE GENOMIC DNA]</scope>
    <source>
        <strain evidence="3 4">DSM 18448</strain>
    </source>
</reference>
<dbReference type="PANTHER" id="PTHR30290:SF62">
    <property type="entry name" value="OLIGOPEPTIDE ABC TRANSPORTER, PERIPLASMIC OLIGOPEPTIDE-BINDING PROTEIN"/>
    <property type="match status" value="1"/>
</dbReference>
<accession>A0A852ZJI1</accession>
<dbReference type="InterPro" id="IPR000914">
    <property type="entry name" value="SBP_5_dom"/>
</dbReference>
<keyword evidence="4" id="KW-1185">Reference proteome</keyword>
<sequence length="710" mass="79486">MTTPGSAPSRRDVLRLSATAAVAATLTACSSAGKGAGTDGGSGGSGGRAGKAPVGKGSLTKPPKVPSKLKEAPALAKRVRAGDLPPLAKRLPEQPYVVPHRWLSPGRYGGGLLLIGTSTEDGSNKEFMYGHSLLRWLNDGLDIGPGLVHSWEPNADSTEWTLHFRKGLRWSDGKPWTTADIMYWWEDLVLDKEHPEVPPDDVRSGTDTLAKFTAPDDHTLVLTFDAPAPVLPERLAAWVNRGNGATWMQPKHYVSQFHPKYNKSITSKAWFNTHDDKANWATNPQCPTMTGWRLASYREGRAVTFERNPYYWCVAPDGCQLPYLDTLTFTTVVDPQVRKLQVTEGKVDYCHGPFVGIGLPDVSSLKQSSKRSGMQVHLWNSGSGTGTLFFFNYDYPDEKLRTLIREPKFRQALSHAYDREEVRKSVYFNTGEKTTGTTHPTAYEYIVNDTGRKTYARWRDSYLTYDPAKAKSMLDELGVVDRDGDGKRELPDGSRLRITLDYPADTDKINIVKNDVIKKNWRAVGIDTELNPVPPTTFGERWEAGRLMSYTTWEVSDTPLIYPAPVVPVPPAHWAPLHAQGFALQTADPGRLKAQEHEDPWKRQPPWLLAEPDSPIDRLWKLYRKGRVETDRMRQVRLLWEIYKVHIEEGPFLMGCVADAPQVTVVHKDLRNVPARESLAAGGWVNAWTHPTPAVYDPEAFYWANPDQHS</sequence>
<dbReference type="GO" id="GO:1904680">
    <property type="term" value="F:peptide transmembrane transporter activity"/>
    <property type="evidence" value="ECO:0007669"/>
    <property type="project" value="TreeGrafter"/>
</dbReference>
<dbReference type="CDD" id="cd08500">
    <property type="entry name" value="PBP2_NikA_DppA_OppA_like_4"/>
    <property type="match status" value="1"/>
</dbReference>
<dbReference type="PROSITE" id="PS51318">
    <property type="entry name" value="TAT"/>
    <property type="match status" value="1"/>
</dbReference>
<evidence type="ECO:0000313" key="4">
    <source>
        <dbReference type="Proteomes" id="UP000579605"/>
    </source>
</evidence>
<gene>
    <name evidence="3" type="ORF">F4554_004696</name>
</gene>
<feature type="compositionally biased region" description="Gly residues" evidence="1">
    <location>
        <begin position="34"/>
        <end position="49"/>
    </location>
</feature>
<name>A0A852ZJI1_9ACTN</name>
<feature type="domain" description="Solute-binding protein family 5" evidence="2">
    <location>
        <begin position="143"/>
        <end position="558"/>
    </location>
</feature>
<dbReference type="SUPFAM" id="SSF53850">
    <property type="entry name" value="Periplasmic binding protein-like II"/>
    <property type="match status" value="1"/>
</dbReference>
<evidence type="ECO:0000259" key="2">
    <source>
        <dbReference type="Pfam" id="PF00496"/>
    </source>
</evidence>
<feature type="region of interest" description="Disordered" evidence="1">
    <location>
        <begin position="29"/>
        <end position="73"/>
    </location>
</feature>
<proteinExistence type="predicted"/>
<dbReference type="GO" id="GO:0015833">
    <property type="term" value="P:peptide transport"/>
    <property type="evidence" value="ECO:0007669"/>
    <property type="project" value="TreeGrafter"/>
</dbReference>
<dbReference type="InterPro" id="IPR039424">
    <property type="entry name" value="SBP_5"/>
</dbReference>
<dbReference type="InterPro" id="IPR006311">
    <property type="entry name" value="TAT_signal"/>
</dbReference>
<dbReference type="RefSeq" id="WP_179789526.1">
    <property type="nucleotide sequence ID" value="NZ_BAAARR010000001.1"/>
</dbReference>
<dbReference type="Gene3D" id="3.40.190.10">
    <property type="entry name" value="Periplasmic binding protein-like II"/>
    <property type="match status" value="1"/>
</dbReference>
<dbReference type="Proteomes" id="UP000579605">
    <property type="component" value="Unassembled WGS sequence"/>
</dbReference>
<evidence type="ECO:0000256" key="1">
    <source>
        <dbReference type="SAM" id="MobiDB-lite"/>
    </source>
</evidence>
<dbReference type="AlphaFoldDB" id="A0A852ZJI1"/>
<organism evidence="3 4">
    <name type="scientific">Actinopolymorpha rutila</name>
    <dbReference type="NCBI Taxonomy" id="446787"/>
    <lineage>
        <taxon>Bacteria</taxon>
        <taxon>Bacillati</taxon>
        <taxon>Actinomycetota</taxon>
        <taxon>Actinomycetes</taxon>
        <taxon>Propionibacteriales</taxon>
        <taxon>Actinopolymorphaceae</taxon>
        <taxon>Actinopolymorpha</taxon>
    </lineage>
</organism>
<dbReference type="Gene3D" id="3.10.105.10">
    <property type="entry name" value="Dipeptide-binding Protein, Domain 3"/>
    <property type="match status" value="1"/>
</dbReference>
<protein>
    <submittedName>
        <fullName evidence="3">Peptide/nickel transport system substrate-binding protein</fullName>
    </submittedName>
</protein>
<comment type="caution">
    <text evidence="3">The sequence shown here is derived from an EMBL/GenBank/DDBJ whole genome shotgun (WGS) entry which is preliminary data.</text>
</comment>